<comment type="caution">
    <text evidence="5">The sequence shown here is derived from an EMBL/GenBank/DDBJ whole genome shotgun (WGS) entry which is preliminary data.</text>
</comment>
<feature type="chain" id="PRO_5037050291" evidence="3">
    <location>
        <begin position="22"/>
        <end position="277"/>
    </location>
</feature>
<dbReference type="NCBIfam" id="TIGR02595">
    <property type="entry name" value="PEP_CTERM"/>
    <property type="match status" value="1"/>
</dbReference>
<name>A0A934VXG6_9BACT</name>
<reference evidence="5" key="1">
    <citation type="submission" date="2021-01" db="EMBL/GenBank/DDBJ databases">
        <title>Modified the classification status of verrucomicrobia.</title>
        <authorList>
            <person name="Feng X."/>
        </authorList>
    </citation>
    <scope>NUCLEOTIDE SEQUENCE</scope>
    <source>
        <strain evidence="5">KCTC 22041</strain>
    </source>
</reference>
<keyword evidence="1 3" id="KW-0732">Signal</keyword>
<dbReference type="RefSeq" id="WP_200272368.1">
    <property type="nucleotide sequence ID" value="NZ_JAENIJ010000028.1"/>
</dbReference>
<keyword evidence="2" id="KW-1015">Disulfide bond</keyword>
<feature type="signal peptide" evidence="3">
    <location>
        <begin position="1"/>
        <end position="21"/>
    </location>
</feature>
<evidence type="ECO:0000313" key="5">
    <source>
        <dbReference type="EMBL" id="MBK1883823.1"/>
    </source>
</evidence>
<evidence type="ECO:0000313" key="6">
    <source>
        <dbReference type="Proteomes" id="UP000603141"/>
    </source>
</evidence>
<evidence type="ECO:0000256" key="2">
    <source>
        <dbReference type="ARBA" id="ARBA00023157"/>
    </source>
</evidence>
<evidence type="ECO:0000259" key="4">
    <source>
        <dbReference type="SMART" id="SM00560"/>
    </source>
</evidence>
<evidence type="ECO:0000256" key="3">
    <source>
        <dbReference type="SAM" id="SignalP"/>
    </source>
</evidence>
<proteinExistence type="predicted"/>
<dbReference type="InterPro" id="IPR006558">
    <property type="entry name" value="LamG-like"/>
</dbReference>
<dbReference type="Pfam" id="PF13385">
    <property type="entry name" value="Laminin_G_3"/>
    <property type="match status" value="1"/>
</dbReference>
<dbReference type="Proteomes" id="UP000603141">
    <property type="component" value="Unassembled WGS sequence"/>
</dbReference>
<protein>
    <submittedName>
        <fullName evidence="5">LamG domain-containing protein</fullName>
    </submittedName>
</protein>
<dbReference type="InterPro" id="IPR013424">
    <property type="entry name" value="Ice-binding_C"/>
</dbReference>
<accession>A0A934VXG6</accession>
<dbReference type="Gene3D" id="2.60.120.200">
    <property type="match status" value="1"/>
</dbReference>
<feature type="domain" description="LamG-like jellyroll fold" evidence="4">
    <location>
        <begin position="93"/>
        <end position="242"/>
    </location>
</feature>
<dbReference type="InterPro" id="IPR013320">
    <property type="entry name" value="ConA-like_dom_sf"/>
</dbReference>
<organism evidence="5 6">
    <name type="scientific">Luteolibacter pohnpeiensis</name>
    <dbReference type="NCBI Taxonomy" id="454153"/>
    <lineage>
        <taxon>Bacteria</taxon>
        <taxon>Pseudomonadati</taxon>
        <taxon>Verrucomicrobiota</taxon>
        <taxon>Verrucomicrobiia</taxon>
        <taxon>Verrucomicrobiales</taxon>
        <taxon>Verrucomicrobiaceae</taxon>
        <taxon>Luteolibacter</taxon>
    </lineage>
</organism>
<keyword evidence="6" id="KW-1185">Reference proteome</keyword>
<gene>
    <name evidence="5" type="ORF">JIN85_15505</name>
</gene>
<evidence type="ECO:0000256" key="1">
    <source>
        <dbReference type="ARBA" id="ARBA00022729"/>
    </source>
</evidence>
<sequence length="277" mass="28857">MKQKFLAVLWCVLGTCLHSKAALVAHYRFDEATGATAANDELAGTAGAVGSGVTTGVAGISGNAYSFAGSSASQDGIVDMGNASFFSAITTSGEFTFSVWVNTTDTTGNRNTVIFAGDNTTSNVYADLGVAAGQAGYLGSASARNRPVGADISQQTGIYSSPTVDPVNDGNWHLLVMTVSISSEIMSLYVDGVLANTQIMTTSALPNFNNFEIGRLGRSSPVDPYQGLVDDIQIYDQALTASEVDFLYANPGVAIPEPRIVALLGLGMSLSIRRKRG</sequence>
<dbReference type="SUPFAM" id="SSF49899">
    <property type="entry name" value="Concanavalin A-like lectins/glucanases"/>
    <property type="match status" value="1"/>
</dbReference>
<dbReference type="EMBL" id="JAENIJ010000028">
    <property type="protein sequence ID" value="MBK1883823.1"/>
    <property type="molecule type" value="Genomic_DNA"/>
</dbReference>
<dbReference type="AlphaFoldDB" id="A0A934VXG6"/>
<dbReference type="SMART" id="SM00560">
    <property type="entry name" value="LamGL"/>
    <property type="match status" value="1"/>
</dbReference>